<dbReference type="Pfam" id="PF14833">
    <property type="entry name" value="NAD_binding_11"/>
    <property type="match status" value="1"/>
</dbReference>
<dbReference type="SUPFAM" id="SSF48179">
    <property type="entry name" value="6-phosphogluconate dehydrogenase C-terminal domain-like"/>
    <property type="match status" value="1"/>
</dbReference>
<keyword evidence="14" id="KW-1185">Reference proteome</keyword>
<evidence type="ECO:0000256" key="3">
    <source>
        <dbReference type="ARBA" id="ARBA00023027"/>
    </source>
</evidence>
<evidence type="ECO:0000256" key="2">
    <source>
        <dbReference type="ARBA" id="ARBA00023002"/>
    </source>
</evidence>
<keyword evidence="1" id="KW-0521">NADP</keyword>
<organism evidence="13 14">
    <name type="scientific">Lichenibacterium ramalinae</name>
    <dbReference type="NCBI Taxonomy" id="2316527"/>
    <lineage>
        <taxon>Bacteria</taxon>
        <taxon>Pseudomonadati</taxon>
        <taxon>Pseudomonadota</taxon>
        <taxon>Alphaproteobacteria</taxon>
        <taxon>Hyphomicrobiales</taxon>
        <taxon>Lichenihabitantaceae</taxon>
        <taxon>Lichenibacterium</taxon>
    </lineage>
</organism>
<dbReference type="NCBIfam" id="NF043037">
    <property type="entry name" value="ThreonDh"/>
    <property type="match status" value="1"/>
</dbReference>
<dbReference type="Gene3D" id="1.10.1040.10">
    <property type="entry name" value="N-(1-d-carboxylethyl)-l-norvaline Dehydrogenase, domain 2"/>
    <property type="match status" value="1"/>
</dbReference>
<dbReference type="InterPro" id="IPR006115">
    <property type="entry name" value="6PGDH_NADP-bd"/>
</dbReference>
<sequence length="309" mass="31155">MGSTIMAGDGMAGTTAVIGLGSMGHGMAQSLLRAGFAVAGYDPAPGVAESLAAEGGRAAASPADAARDAAVVVAVVVNADQTEAVLFGPDGCADAMAPDAVFVSCATMAPDRARSLAARLEASGRHYLDAPMSGGAARAAEGSLTMLASGSAAAFARAEPALAAMTGTLYRLGDTAGQGAAFKMVNQLLAGVHIAAACEAMAFAKREGLDLGRVFDVITRSAGNSWMFENRVPHILEGDYAPKSAVEIFVKDLGIVVDMARASRFPVPVAGAALQMFLMTAAAGMGRDDDASVARLYGRIAGLDLPGQD</sequence>
<dbReference type="GO" id="GO:0050661">
    <property type="term" value="F:NADP binding"/>
    <property type="evidence" value="ECO:0007669"/>
    <property type="project" value="InterPro"/>
</dbReference>
<dbReference type="InterPro" id="IPR015815">
    <property type="entry name" value="HIBADH-related"/>
</dbReference>
<evidence type="ECO:0000259" key="11">
    <source>
        <dbReference type="Pfam" id="PF03446"/>
    </source>
</evidence>
<dbReference type="Pfam" id="PF03446">
    <property type="entry name" value="NAD_binding_2"/>
    <property type="match status" value="1"/>
</dbReference>
<comment type="catalytic activity">
    <reaction evidence="9">
        <text>L-threonate + NAD(+) = 2-dehydro-L-erythronate + NADH + H(+)</text>
        <dbReference type="Rhea" id="RHEA:52548"/>
        <dbReference type="ChEBI" id="CHEBI:15378"/>
        <dbReference type="ChEBI" id="CHEBI:57540"/>
        <dbReference type="ChEBI" id="CHEBI:57561"/>
        <dbReference type="ChEBI" id="CHEBI:57945"/>
        <dbReference type="ChEBI" id="CHEBI:136669"/>
        <dbReference type="EC" id="1.1.1.411"/>
    </reaction>
</comment>
<dbReference type="OrthoDB" id="9812907at2"/>
<evidence type="ECO:0000256" key="6">
    <source>
        <dbReference type="ARBA" id="ARBA00037979"/>
    </source>
</evidence>
<evidence type="ECO:0000256" key="7">
    <source>
        <dbReference type="ARBA" id="ARBA00038870"/>
    </source>
</evidence>
<feature type="active site" evidence="10">
    <location>
        <position position="183"/>
    </location>
</feature>
<comment type="similarity">
    <text evidence="6">Belongs to the HIBADH-related family. L-threonate dehydrogenase subfamily.</text>
</comment>
<evidence type="ECO:0000259" key="12">
    <source>
        <dbReference type="Pfam" id="PF14833"/>
    </source>
</evidence>
<evidence type="ECO:0000256" key="5">
    <source>
        <dbReference type="ARBA" id="ARBA00037062"/>
    </source>
</evidence>
<evidence type="ECO:0000256" key="9">
    <source>
        <dbReference type="ARBA" id="ARBA00047312"/>
    </source>
</evidence>
<dbReference type="SUPFAM" id="SSF51735">
    <property type="entry name" value="NAD(P)-binding Rossmann-fold domains"/>
    <property type="match status" value="1"/>
</dbReference>
<evidence type="ECO:0000256" key="10">
    <source>
        <dbReference type="PIRSR" id="PIRSR000103-1"/>
    </source>
</evidence>
<keyword evidence="4" id="KW-0119">Carbohydrate metabolism</keyword>
<protein>
    <recommendedName>
        <fullName evidence="8">L-threonate dehydrogenase</fullName>
        <ecNumber evidence="7">1.1.1.411</ecNumber>
    </recommendedName>
</protein>
<evidence type="ECO:0000256" key="4">
    <source>
        <dbReference type="ARBA" id="ARBA00023277"/>
    </source>
</evidence>
<dbReference type="EC" id="1.1.1.411" evidence="7"/>
<dbReference type="GO" id="GO:0016616">
    <property type="term" value="F:oxidoreductase activity, acting on the CH-OH group of donors, NAD or NADP as acceptor"/>
    <property type="evidence" value="ECO:0007669"/>
    <property type="project" value="InterPro"/>
</dbReference>
<evidence type="ECO:0000256" key="8">
    <source>
        <dbReference type="ARBA" id="ARBA00039407"/>
    </source>
</evidence>
<dbReference type="PANTHER" id="PTHR43060:SF17">
    <property type="entry name" value="L-THREONATE DEHYDROGENASE"/>
    <property type="match status" value="1"/>
</dbReference>
<dbReference type="EMBL" id="QYBC01000021">
    <property type="protein sequence ID" value="RYB02339.1"/>
    <property type="molecule type" value="Genomic_DNA"/>
</dbReference>
<feature type="domain" description="6-phosphogluconate dehydrogenase NADP-binding" evidence="11">
    <location>
        <begin position="16"/>
        <end position="170"/>
    </location>
</feature>
<reference evidence="13 14" key="2">
    <citation type="submission" date="2019-02" db="EMBL/GenBank/DDBJ databases">
        <title>'Lichenibacterium ramalinii' gen. nov. sp. nov., 'Lichenibacterium minor' gen. nov. sp. nov.</title>
        <authorList>
            <person name="Pankratov T."/>
        </authorList>
    </citation>
    <scope>NUCLEOTIDE SEQUENCE [LARGE SCALE GENOMIC DNA]</scope>
    <source>
        <strain evidence="13 14">RmlP001</strain>
    </source>
</reference>
<dbReference type="Proteomes" id="UP000289411">
    <property type="component" value="Unassembled WGS sequence"/>
</dbReference>
<dbReference type="PROSITE" id="PS00895">
    <property type="entry name" value="3_HYDROXYISOBUT_DH"/>
    <property type="match status" value="1"/>
</dbReference>
<evidence type="ECO:0000256" key="1">
    <source>
        <dbReference type="ARBA" id="ARBA00022857"/>
    </source>
</evidence>
<keyword evidence="3" id="KW-0520">NAD</keyword>
<dbReference type="InterPro" id="IPR013328">
    <property type="entry name" value="6PGD_dom2"/>
</dbReference>
<dbReference type="InterPro" id="IPR029154">
    <property type="entry name" value="HIBADH-like_NADP-bd"/>
</dbReference>
<gene>
    <name evidence="13" type="ORF">D3272_21935</name>
</gene>
<dbReference type="InterPro" id="IPR050006">
    <property type="entry name" value="LtnD"/>
</dbReference>
<dbReference type="InterPro" id="IPR002204">
    <property type="entry name" value="3-OH-isobutyrate_DH-rel_CS"/>
</dbReference>
<evidence type="ECO:0000313" key="14">
    <source>
        <dbReference type="Proteomes" id="UP000289411"/>
    </source>
</evidence>
<dbReference type="InterPro" id="IPR008927">
    <property type="entry name" value="6-PGluconate_DH-like_C_sf"/>
</dbReference>
<evidence type="ECO:0000313" key="13">
    <source>
        <dbReference type="EMBL" id="RYB02339.1"/>
    </source>
</evidence>
<dbReference type="AlphaFoldDB" id="A0A4Q2R9B0"/>
<dbReference type="GO" id="GO:0051287">
    <property type="term" value="F:NAD binding"/>
    <property type="evidence" value="ECO:0007669"/>
    <property type="project" value="InterPro"/>
</dbReference>
<comment type="function">
    <text evidence="5">Catalyzes oxidation of L-threonate to 2-oxo-tetronate. Can use either NAD(+) or NADP(+) as cosubstrate, with a preference for NAD(+).</text>
</comment>
<dbReference type="GO" id="GO:0016054">
    <property type="term" value="P:organic acid catabolic process"/>
    <property type="evidence" value="ECO:0007669"/>
    <property type="project" value="UniProtKB-ARBA"/>
</dbReference>
<accession>A0A4Q2R9B0</accession>
<dbReference type="InterPro" id="IPR036291">
    <property type="entry name" value="NAD(P)-bd_dom_sf"/>
</dbReference>
<keyword evidence="2" id="KW-0560">Oxidoreductase</keyword>
<name>A0A4Q2R9B0_9HYPH</name>
<comment type="caution">
    <text evidence="13">The sequence shown here is derived from an EMBL/GenBank/DDBJ whole genome shotgun (WGS) entry which is preliminary data.</text>
</comment>
<proteinExistence type="inferred from homology"/>
<dbReference type="PANTHER" id="PTHR43060">
    <property type="entry name" value="3-HYDROXYISOBUTYRATE DEHYDROGENASE-LIKE 1, MITOCHONDRIAL-RELATED"/>
    <property type="match status" value="1"/>
</dbReference>
<reference evidence="13 14" key="1">
    <citation type="submission" date="2018-09" db="EMBL/GenBank/DDBJ databases">
        <authorList>
            <person name="Grouzdev D.S."/>
            <person name="Krutkina M.S."/>
        </authorList>
    </citation>
    <scope>NUCLEOTIDE SEQUENCE [LARGE SCALE GENOMIC DNA]</scope>
    <source>
        <strain evidence="13 14">RmlP001</strain>
    </source>
</reference>
<dbReference type="Gene3D" id="3.40.50.720">
    <property type="entry name" value="NAD(P)-binding Rossmann-like Domain"/>
    <property type="match status" value="1"/>
</dbReference>
<dbReference type="PIRSF" id="PIRSF000103">
    <property type="entry name" value="HIBADH"/>
    <property type="match status" value="1"/>
</dbReference>
<feature type="domain" description="3-hydroxyisobutyrate dehydrogenase-like NAD-binding" evidence="12">
    <location>
        <begin position="177"/>
        <end position="297"/>
    </location>
</feature>